<dbReference type="InterPro" id="IPR007867">
    <property type="entry name" value="GMC_OxRtase_C"/>
</dbReference>
<evidence type="ECO:0000256" key="5">
    <source>
        <dbReference type="PIRSR" id="PIRSR000137-2"/>
    </source>
</evidence>
<dbReference type="PROSITE" id="PS00624">
    <property type="entry name" value="GMC_OXRED_2"/>
    <property type="match status" value="1"/>
</dbReference>
<feature type="binding site" evidence="5">
    <location>
        <position position="106"/>
    </location>
    <ligand>
        <name>FAD</name>
        <dbReference type="ChEBI" id="CHEBI:57692"/>
    </ligand>
</feature>
<feature type="compositionally biased region" description="Polar residues" evidence="6">
    <location>
        <begin position="515"/>
        <end position="526"/>
    </location>
</feature>
<gene>
    <name evidence="8" type="ORF">B0F90DRAFT_1748817</name>
</gene>
<evidence type="ECO:0000256" key="4">
    <source>
        <dbReference type="ARBA" id="ARBA00022827"/>
    </source>
</evidence>
<proteinExistence type="inferred from homology"/>
<evidence type="ECO:0000256" key="3">
    <source>
        <dbReference type="ARBA" id="ARBA00022630"/>
    </source>
</evidence>
<dbReference type="PANTHER" id="PTHR11552">
    <property type="entry name" value="GLUCOSE-METHANOL-CHOLINE GMC OXIDOREDUCTASE"/>
    <property type="match status" value="1"/>
</dbReference>
<reference evidence="8" key="1">
    <citation type="journal article" date="2022" name="New Phytol.">
        <title>Evolutionary transition to the ectomycorrhizal habit in the genomes of a hyperdiverse lineage of mushroom-forming fungi.</title>
        <authorList>
            <person name="Looney B."/>
            <person name="Miyauchi S."/>
            <person name="Morin E."/>
            <person name="Drula E."/>
            <person name="Courty P.E."/>
            <person name="Kohler A."/>
            <person name="Kuo A."/>
            <person name="LaButti K."/>
            <person name="Pangilinan J."/>
            <person name="Lipzen A."/>
            <person name="Riley R."/>
            <person name="Andreopoulos W."/>
            <person name="He G."/>
            <person name="Johnson J."/>
            <person name="Nolan M."/>
            <person name="Tritt A."/>
            <person name="Barry K.W."/>
            <person name="Grigoriev I.V."/>
            <person name="Nagy L.G."/>
            <person name="Hibbett D."/>
            <person name="Henrissat B."/>
            <person name="Matheny P.B."/>
            <person name="Labbe J."/>
            <person name="Martin F.M."/>
        </authorList>
    </citation>
    <scope>NUCLEOTIDE SEQUENCE</scope>
    <source>
        <strain evidence="8">BPL690</strain>
    </source>
</reference>
<feature type="region of interest" description="Disordered" evidence="6">
    <location>
        <begin position="502"/>
        <end position="526"/>
    </location>
</feature>
<evidence type="ECO:0000256" key="1">
    <source>
        <dbReference type="ARBA" id="ARBA00001974"/>
    </source>
</evidence>
<keyword evidence="3" id="KW-0285">Flavoprotein</keyword>
<evidence type="ECO:0000256" key="2">
    <source>
        <dbReference type="ARBA" id="ARBA00010790"/>
    </source>
</evidence>
<dbReference type="PIRSF" id="PIRSF000137">
    <property type="entry name" value="Alcohol_oxidase"/>
    <property type="match status" value="1"/>
</dbReference>
<dbReference type="Gene3D" id="3.30.560.10">
    <property type="entry name" value="Glucose Oxidase, domain 3"/>
    <property type="match status" value="1"/>
</dbReference>
<evidence type="ECO:0000256" key="6">
    <source>
        <dbReference type="SAM" id="MobiDB-lite"/>
    </source>
</evidence>
<sequence length="578" mass="61585">MGSSHSYISDPAKFAASVDVDNEREYDYVIIGGGTAGCVLASRLTESSATSVLLIEAGGPQESELLTKIPLGWPKTLKTHLDWNFISTYTTTKWANRKVAIPRGKVIGGTSSINALIYQHFEQWVNLGATGWGYKDLLPYFEKSESFTPHPAYPGIIPENHGHTGPWQTGLSNESGPVNKAIIDACVELGVKPVGDFNSPQGCLGVSSFTFTLDGKGQRHSVAKAYLSPSVLERPNLTVAVHTTTEKILFENSPSGPRAIGVQLAKSASAQKYRVKAKKEVIICSGAVGTPHLLQVSGLGPKEDLEKVGVTVVKDLPQVGKHFQDHAAGGPVTIRAKRGWTLDYLNNPISGLLALVKWLVNGTGPMSALGVPGAAFIRSDDKSLRFDGKLAGNEPEIRDLTAGPNSPDLEVMWFPCITGDLSSPPPRGEYGVTIGAIVLKPEGSGTVTLKSSSIYDNPDIDPNLFESENDYNVAIKGLRFVLRLARTQSMKNVLDVKPHSTNQSDMFWPGDADPDQTSSARIGSSPETGVVDASLKVHGVLGLRICDASVFPSQLSGHPAAVVVAVAEKAADMLKAAS</sequence>
<name>A0AAD4LZR0_9AGAM</name>
<dbReference type="PANTHER" id="PTHR11552:SF147">
    <property type="entry name" value="CHOLINE DEHYDROGENASE, MITOCHONDRIAL"/>
    <property type="match status" value="1"/>
</dbReference>
<feature type="domain" description="Glucose-methanol-choline oxidoreductase N-terminal" evidence="7">
    <location>
        <begin position="286"/>
        <end position="300"/>
    </location>
</feature>
<dbReference type="SUPFAM" id="SSF51905">
    <property type="entry name" value="FAD/NAD(P)-binding domain"/>
    <property type="match status" value="1"/>
</dbReference>
<comment type="similarity">
    <text evidence="2">Belongs to the GMC oxidoreductase family.</text>
</comment>
<dbReference type="Pfam" id="PF00732">
    <property type="entry name" value="GMC_oxred_N"/>
    <property type="match status" value="1"/>
</dbReference>
<dbReference type="AlphaFoldDB" id="A0AAD4LZR0"/>
<comment type="cofactor">
    <cofactor evidence="1 5">
        <name>FAD</name>
        <dbReference type="ChEBI" id="CHEBI:57692"/>
    </cofactor>
</comment>
<keyword evidence="9" id="KW-1185">Reference proteome</keyword>
<keyword evidence="4 5" id="KW-0274">FAD</keyword>
<dbReference type="GO" id="GO:0050660">
    <property type="term" value="F:flavin adenine dinucleotide binding"/>
    <property type="evidence" value="ECO:0007669"/>
    <property type="project" value="InterPro"/>
</dbReference>
<dbReference type="Pfam" id="PF05199">
    <property type="entry name" value="GMC_oxred_C"/>
    <property type="match status" value="1"/>
</dbReference>
<organism evidence="8 9">
    <name type="scientific">Multifurca ochricompacta</name>
    <dbReference type="NCBI Taxonomy" id="376703"/>
    <lineage>
        <taxon>Eukaryota</taxon>
        <taxon>Fungi</taxon>
        <taxon>Dikarya</taxon>
        <taxon>Basidiomycota</taxon>
        <taxon>Agaricomycotina</taxon>
        <taxon>Agaricomycetes</taxon>
        <taxon>Russulales</taxon>
        <taxon>Russulaceae</taxon>
        <taxon>Multifurca</taxon>
    </lineage>
</organism>
<evidence type="ECO:0000313" key="8">
    <source>
        <dbReference type="EMBL" id="KAI0295836.1"/>
    </source>
</evidence>
<feature type="binding site" evidence="5">
    <location>
        <position position="110"/>
    </location>
    <ligand>
        <name>FAD</name>
        <dbReference type="ChEBI" id="CHEBI:57692"/>
    </ligand>
</feature>
<dbReference type="SUPFAM" id="SSF54373">
    <property type="entry name" value="FAD-linked reductases, C-terminal domain"/>
    <property type="match status" value="1"/>
</dbReference>
<evidence type="ECO:0000313" key="9">
    <source>
        <dbReference type="Proteomes" id="UP001203297"/>
    </source>
</evidence>
<dbReference type="EMBL" id="WTXG01000054">
    <property type="protein sequence ID" value="KAI0295836.1"/>
    <property type="molecule type" value="Genomic_DNA"/>
</dbReference>
<dbReference type="Proteomes" id="UP001203297">
    <property type="component" value="Unassembled WGS sequence"/>
</dbReference>
<dbReference type="InterPro" id="IPR012132">
    <property type="entry name" value="GMC_OxRdtase"/>
</dbReference>
<evidence type="ECO:0000259" key="7">
    <source>
        <dbReference type="PROSITE" id="PS00624"/>
    </source>
</evidence>
<comment type="caution">
    <text evidence="8">The sequence shown here is derived from an EMBL/GenBank/DDBJ whole genome shotgun (WGS) entry which is preliminary data.</text>
</comment>
<protein>
    <submittedName>
        <fullName evidence="8">GMC oxidoreductase</fullName>
    </submittedName>
</protein>
<dbReference type="InterPro" id="IPR036188">
    <property type="entry name" value="FAD/NAD-bd_sf"/>
</dbReference>
<dbReference type="Gene3D" id="3.50.50.60">
    <property type="entry name" value="FAD/NAD(P)-binding domain"/>
    <property type="match status" value="1"/>
</dbReference>
<dbReference type="GO" id="GO:0016614">
    <property type="term" value="F:oxidoreductase activity, acting on CH-OH group of donors"/>
    <property type="evidence" value="ECO:0007669"/>
    <property type="project" value="InterPro"/>
</dbReference>
<dbReference type="InterPro" id="IPR000172">
    <property type="entry name" value="GMC_OxRdtase_N"/>
</dbReference>
<accession>A0AAD4LZR0</accession>